<dbReference type="STRING" id="121845.A0A3Q0IZJ4"/>
<name>A0A3Q0IZJ4_DIACI</name>
<dbReference type="SUPFAM" id="SSF53383">
    <property type="entry name" value="PLP-dependent transferases"/>
    <property type="match status" value="1"/>
</dbReference>
<evidence type="ECO:0000256" key="5">
    <source>
        <dbReference type="ARBA" id="ARBA00022576"/>
    </source>
</evidence>
<evidence type="ECO:0000313" key="9">
    <source>
        <dbReference type="Proteomes" id="UP000079169"/>
    </source>
</evidence>
<evidence type="ECO:0000256" key="4">
    <source>
        <dbReference type="ARBA" id="ARBA00012753"/>
    </source>
</evidence>
<dbReference type="GO" id="GO:0005829">
    <property type="term" value="C:cytosol"/>
    <property type="evidence" value="ECO:0007669"/>
    <property type="project" value="TreeGrafter"/>
</dbReference>
<keyword evidence="5" id="KW-0032">Aminotransferase</keyword>
<dbReference type="InterPro" id="IPR004839">
    <property type="entry name" value="Aminotransferase_I/II_large"/>
</dbReference>
<dbReference type="EC" id="2.6.1.1" evidence="4"/>
<dbReference type="AlphaFoldDB" id="A0A3Q0IZJ4"/>
<keyword evidence="9" id="KW-1185">Reference proteome</keyword>
<dbReference type="InterPro" id="IPR015421">
    <property type="entry name" value="PyrdxlP-dep_Trfase_major"/>
</dbReference>
<protein>
    <recommendedName>
        <fullName evidence="4">aspartate transaminase</fullName>
        <ecNumber evidence="4">2.6.1.1</ecNumber>
    </recommendedName>
</protein>
<sequence length="299" mass="33475">MHDYGSIIPPQPKQSQNSGGSHVFGLFGGSKILEDKVLQSKLCVRWTTPVYCPVQSCRSVEPLLLNMFDESLSPAYRTEECKPWVLPVVRQAEKELAADDSLNHEYLPVLGLESFSSAATRMLLGGDASPPLREGRAFGVQTLSGTGALRVGAEFLHRILNYTTFYYSKPTWENHRLVFLNAGFTEAREYRYWNPEKRAVDFTGMYEDLVNAPDNSVIILHACAHNPTGKNYMACMKTWSSIKPVVFCFTAQQVAHMVDKHHVYLLRSGRINMCGLTTQNLDHVAQAIHDAVTSIPSHL</sequence>
<dbReference type="InterPro" id="IPR015422">
    <property type="entry name" value="PyrdxlP-dep_Trfase_small"/>
</dbReference>
<dbReference type="GO" id="GO:0030170">
    <property type="term" value="F:pyridoxal phosphate binding"/>
    <property type="evidence" value="ECO:0007669"/>
    <property type="project" value="InterPro"/>
</dbReference>
<evidence type="ECO:0000256" key="2">
    <source>
        <dbReference type="ARBA" id="ARBA00007441"/>
    </source>
</evidence>
<dbReference type="PaxDb" id="121845-A0A3Q0IZJ4"/>
<keyword evidence="6" id="KW-0808">Transferase</keyword>
<dbReference type="KEGG" id="dci:103512360"/>
<evidence type="ECO:0000256" key="1">
    <source>
        <dbReference type="ARBA" id="ARBA00001933"/>
    </source>
</evidence>
<dbReference type="InterPro" id="IPR015424">
    <property type="entry name" value="PyrdxlP-dep_Trfase"/>
</dbReference>
<dbReference type="Pfam" id="PF00155">
    <property type="entry name" value="Aminotran_1_2"/>
    <property type="match status" value="1"/>
</dbReference>
<dbReference type="GeneID" id="103512360"/>
<dbReference type="GO" id="GO:0004069">
    <property type="term" value="F:L-aspartate:2-oxoglutarate aminotransferase activity"/>
    <property type="evidence" value="ECO:0007669"/>
    <property type="project" value="UniProtKB-EC"/>
</dbReference>
<dbReference type="PANTHER" id="PTHR11879">
    <property type="entry name" value="ASPARTATE AMINOTRANSFERASE"/>
    <property type="match status" value="1"/>
</dbReference>
<reference evidence="10" key="1">
    <citation type="submission" date="2025-08" db="UniProtKB">
        <authorList>
            <consortium name="RefSeq"/>
        </authorList>
    </citation>
    <scope>IDENTIFICATION</scope>
</reference>
<feature type="domain" description="Aminotransferase class I/classII large" evidence="8">
    <location>
        <begin position="76"/>
        <end position="231"/>
    </location>
</feature>
<evidence type="ECO:0000256" key="7">
    <source>
        <dbReference type="ARBA" id="ARBA00022898"/>
    </source>
</evidence>
<dbReference type="GO" id="GO:0006532">
    <property type="term" value="P:aspartate biosynthetic process"/>
    <property type="evidence" value="ECO:0007669"/>
    <property type="project" value="TreeGrafter"/>
</dbReference>
<comment type="subunit">
    <text evidence="3">Homodimer.</text>
</comment>
<accession>A0A3Q0IZJ4</accession>
<keyword evidence="7" id="KW-0663">Pyridoxal phosphate</keyword>
<proteinExistence type="inferred from homology"/>
<dbReference type="Gene3D" id="3.90.1150.10">
    <property type="entry name" value="Aspartate Aminotransferase, domain 1"/>
    <property type="match status" value="1"/>
</dbReference>
<evidence type="ECO:0000256" key="6">
    <source>
        <dbReference type="ARBA" id="ARBA00022679"/>
    </source>
</evidence>
<dbReference type="PANTHER" id="PTHR11879:SF55">
    <property type="entry name" value="GLUTAMATE OXALOACETATE TRANSAMINASE 1, ISOFORM B"/>
    <property type="match status" value="1"/>
</dbReference>
<evidence type="ECO:0000256" key="3">
    <source>
        <dbReference type="ARBA" id="ARBA00011738"/>
    </source>
</evidence>
<gene>
    <name evidence="10" type="primary">LOC103512360</name>
</gene>
<dbReference type="InterPro" id="IPR000796">
    <property type="entry name" value="Asp_trans"/>
</dbReference>
<comment type="similarity">
    <text evidence="2">Belongs to the class-I pyridoxal-phosphate-dependent aminotransferase family.</text>
</comment>
<evidence type="ECO:0000259" key="8">
    <source>
        <dbReference type="Pfam" id="PF00155"/>
    </source>
</evidence>
<dbReference type="Gene3D" id="3.40.640.10">
    <property type="entry name" value="Type I PLP-dependent aspartate aminotransferase-like (Major domain)"/>
    <property type="match status" value="1"/>
</dbReference>
<comment type="cofactor">
    <cofactor evidence="1">
        <name>pyridoxal 5'-phosphate</name>
        <dbReference type="ChEBI" id="CHEBI:597326"/>
    </cofactor>
</comment>
<evidence type="ECO:0000313" key="10">
    <source>
        <dbReference type="RefSeq" id="XP_026681672.1"/>
    </source>
</evidence>
<organism evidence="9 10">
    <name type="scientific">Diaphorina citri</name>
    <name type="common">Asian citrus psyllid</name>
    <dbReference type="NCBI Taxonomy" id="121845"/>
    <lineage>
        <taxon>Eukaryota</taxon>
        <taxon>Metazoa</taxon>
        <taxon>Ecdysozoa</taxon>
        <taxon>Arthropoda</taxon>
        <taxon>Hexapoda</taxon>
        <taxon>Insecta</taxon>
        <taxon>Pterygota</taxon>
        <taxon>Neoptera</taxon>
        <taxon>Paraneoptera</taxon>
        <taxon>Hemiptera</taxon>
        <taxon>Sternorrhyncha</taxon>
        <taxon>Psylloidea</taxon>
        <taxon>Psyllidae</taxon>
        <taxon>Diaphorininae</taxon>
        <taxon>Diaphorina</taxon>
    </lineage>
</organism>
<dbReference type="Proteomes" id="UP000079169">
    <property type="component" value="Unplaced"/>
</dbReference>
<dbReference type="RefSeq" id="XP_026681672.1">
    <property type="nucleotide sequence ID" value="XM_026825871.1"/>
</dbReference>